<dbReference type="PANTHER" id="PTHR45948">
    <property type="entry name" value="DUAL SPECIFICITY PROTEIN PHOSPHATASE DDB_G0269404-RELATED"/>
    <property type="match status" value="1"/>
</dbReference>
<dbReference type="Gene3D" id="3.90.190.10">
    <property type="entry name" value="Protein tyrosine phosphatase superfamily"/>
    <property type="match status" value="1"/>
</dbReference>
<protein>
    <submittedName>
        <fullName evidence="8">Dual specificity protein phosphatase 22</fullName>
    </submittedName>
</protein>
<dbReference type="InterPro" id="IPR020422">
    <property type="entry name" value="TYR_PHOSPHATASE_DUAL_dom"/>
</dbReference>
<dbReference type="STRING" id="6265.A0A0B2V759"/>
<dbReference type="GO" id="GO:0007165">
    <property type="term" value="P:signal transduction"/>
    <property type="evidence" value="ECO:0007669"/>
    <property type="project" value="TreeGrafter"/>
</dbReference>
<dbReference type="PANTHER" id="PTHR45948:SF2">
    <property type="entry name" value="DUAL SPECIFICITY PROTEIN PHOSPHATASE"/>
    <property type="match status" value="1"/>
</dbReference>
<sequence>MVAYGAETALITTQSFEVASPARITAFIKGRGKADGDEKDRKRLEKVTEVLKEWRRRRCYGMTEVLPRLYVGNMGDAADIEQLLANKITDVLSVHSLSRATVALETLNVLHLRISDLPEVNIADHFHEANSFIHAARISNRSVLVHCLAGASRSVCIVAAYILTVTNMSYASTLAYLASKRPCANPNFGFRMQLIKYAEKKMSAERTRLQTTYGTKCFKQQQMEDEEALCKSGLFATSVPSRAQSEKILLDLPKGMGSSVCDAVSDLSVDDDLNGLQHRDMSTKSASSDCLLSSPWDSKPCEASTSWRPSELTFIDQ</sequence>
<comment type="caution">
    <text evidence="8">The sequence shown here is derived from an EMBL/GenBank/DDBJ whole genome shotgun (WGS) entry which is preliminary data.</text>
</comment>
<dbReference type="Pfam" id="PF00782">
    <property type="entry name" value="DSPc"/>
    <property type="match status" value="1"/>
</dbReference>
<dbReference type="Proteomes" id="UP000031036">
    <property type="component" value="Unassembled WGS sequence"/>
</dbReference>
<comment type="similarity">
    <text evidence="1">Belongs to the protein-tyrosine phosphatase family. Non-receptor class dual specificity subfamily.</text>
</comment>
<dbReference type="InterPro" id="IPR003595">
    <property type="entry name" value="Tyr_Pase_cat"/>
</dbReference>
<evidence type="ECO:0000256" key="5">
    <source>
        <dbReference type="ARBA" id="ARBA00048336"/>
    </source>
</evidence>
<dbReference type="InterPro" id="IPR000387">
    <property type="entry name" value="Tyr_Pase_dom"/>
</dbReference>
<dbReference type="PROSITE" id="PS50054">
    <property type="entry name" value="TYR_PHOSPHATASE_DUAL"/>
    <property type="match status" value="1"/>
</dbReference>
<keyword evidence="3" id="KW-0904">Protein phosphatase</keyword>
<proteinExistence type="inferred from homology"/>
<dbReference type="GO" id="GO:0004722">
    <property type="term" value="F:protein serine/threonine phosphatase activity"/>
    <property type="evidence" value="ECO:0007669"/>
    <property type="project" value="UniProtKB-EC"/>
</dbReference>
<evidence type="ECO:0000259" key="6">
    <source>
        <dbReference type="PROSITE" id="PS50054"/>
    </source>
</evidence>
<gene>
    <name evidence="8" type="primary">dusp22</name>
    <name evidence="8" type="ORF">Tcan_18077</name>
</gene>
<dbReference type="OrthoDB" id="9979246at2759"/>
<evidence type="ECO:0000256" key="4">
    <source>
        <dbReference type="ARBA" id="ARBA00047761"/>
    </source>
</evidence>
<reference evidence="8 9" key="1">
    <citation type="submission" date="2014-11" db="EMBL/GenBank/DDBJ databases">
        <title>Genetic blueprint of the zoonotic pathogen Toxocara canis.</title>
        <authorList>
            <person name="Zhu X.-Q."/>
            <person name="Korhonen P.K."/>
            <person name="Cai H."/>
            <person name="Young N.D."/>
            <person name="Nejsum P."/>
            <person name="von Samson-Himmelstjerna G."/>
            <person name="Boag P.R."/>
            <person name="Tan P."/>
            <person name="Li Q."/>
            <person name="Min J."/>
            <person name="Yang Y."/>
            <person name="Wang X."/>
            <person name="Fang X."/>
            <person name="Hall R.S."/>
            <person name="Hofmann A."/>
            <person name="Sternberg P.W."/>
            <person name="Jex A.R."/>
            <person name="Gasser R.B."/>
        </authorList>
    </citation>
    <scope>NUCLEOTIDE SEQUENCE [LARGE SCALE GENOMIC DNA]</scope>
    <source>
        <strain evidence="8">PN_DK_2014</strain>
    </source>
</reference>
<dbReference type="SUPFAM" id="SSF52799">
    <property type="entry name" value="(Phosphotyrosine protein) phosphatases II"/>
    <property type="match status" value="1"/>
</dbReference>
<dbReference type="InterPro" id="IPR000340">
    <property type="entry name" value="Dual-sp_phosphatase_cat-dom"/>
</dbReference>
<evidence type="ECO:0000256" key="2">
    <source>
        <dbReference type="ARBA" id="ARBA00022801"/>
    </source>
</evidence>
<feature type="domain" description="Tyrosine specific protein phosphatases" evidence="7">
    <location>
        <begin position="124"/>
        <end position="182"/>
    </location>
</feature>
<dbReference type="SMART" id="SM00195">
    <property type="entry name" value="DSPc"/>
    <property type="match status" value="1"/>
</dbReference>
<evidence type="ECO:0000259" key="7">
    <source>
        <dbReference type="PROSITE" id="PS50056"/>
    </source>
</evidence>
<dbReference type="GO" id="GO:0004725">
    <property type="term" value="F:protein tyrosine phosphatase activity"/>
    <property type="evidence" value="ECO:0007669"/>
    <property type="project" value="TreeGrafter"/>
</dbReference>
<dbReference type="GO" id="GO:0005829">
    <property type="term" value="C:cytosol"/>
    <property type="evidence" value="ECO:0007669"/>
    <property type="project" value="TreeGrafter"/>
</dbReference>
<dbReference type="SMART" id="SM00404">
    <property type="entry name" value="PTPc_motif"/>
    <property type="match status" value="1"/>
</dbReference>
<organism evidence="8 9">
    <name type="scientific">Toxocara canis</name>
    <name type="common">Canine roundworm</name>
    <dbReference type="NCBI Taxonomy" id="6265"/>
    <lineage>
        <taxon>Eukaryota</taxon>
        <taxon>Metazoa</taxon>
        <taxon>Ecdysozoa</taxon>
        <taxon>Nematoda</taxon>
        <taxon>Chromadorea</taxon>
        <taxon>Rhabditida</taxon>
        <taxon>Spirurina</taxon>
        <taxon>Ascaridomorpha</taxon>
        <taxon>Ascaridoidea</taxon>
        <taxon>Toxocaridae</taxon>
        <taxon>Toxocara</taxon>
    </lineage>
</organism>
<evidence type="ECO:0000256" key="1">
    <source>
        <dbReference type="ARBA" id="ARBA00008601"/>
    </source>
</evidence>
<accession>A0A0B2V759</accession>
<evidence type="ECO:0000313" key="8">
    <source>
        <dbReference type="EMBL" id="KHN77393.1"/>
    </source>
</evidence>
<comment type="catalytic activity">
    <reaction evidence="5">
        <text>O-phospho-L-threonyl-[protein] + H2O = L-threonyl-[protein] + phosphate</text>
        <dbReference type="Rhea" id="RHEA:47004"/>
        <dbReference type="Rhea" id="RHEA-COMP:11060"/>
        <dbReference type="Rhea" id="RHEA-COMP:11605"/>
        <dbReference type="ChEBI" id="CHEBI:15377"/>
        <dbReference type="ChEBI" id="CHEBI:30013"/>
        <dbReference type="ChEBI" id="CHEBI:43474"/>
        <dbReference type="ChEBI" id="CHEBI:61977"/>
        <dbReference type="EC" id="3.1.3.16"/>
    </reaction>
</comment>
<evidence type="ECO:0000256" key="3">
    <source>
        <dbReference type="ARBA" id="ARBA00022912"/>
    </source>
</evidence>
<keyword evidence="9" id="KW-1185">Reference proteome</keyword>
<dbReference type="InterPro" id="IPR029021">
    <property type="entry name" value="Prot-tyrosine_phosphatase-like"/>
</dbReference>
<dbReference type="EMBL" id="JPKZ01002328">
    <property type="protein sequence ID" value="KHN77393.1"/>
    <property type="molecule type" value="Genomic_DNA"/>
</dbReference>
<feature type="domain" description="Tyrosine-protein phosphatase" evidence="6">
    <location>
        <begin position="61"/>
        <end position="203"/>
    </location>
</feature>
<comment type="catalytic activity">
    <reaction evidence="4">
        <text>O-phospho-L-seryl-[protein] + H2O = L-seryl-[protein] + phosphate</text>
        <dbReference type="Rhea" id="RHEA:20629"/>
        <dbReference type="Rhea" id="RHEA-COMP:9863"/>
        <dbReference type="Rhea" id="RHEA-COMP:11604"/>
        <dbReference type="ChEBI" id="CHEBI:15377"/>
        <dbReference type="ChEBI" id="CHEBI:29999"/>
        <dbReference type="ChEBI" id="CHEBI:43474"/>
        <dbReference type="ChEBI" id="CHEBI:83421"/>
        <dbReference type="EC" id="3.1.3.16"/>
    </reaction>
</comment>
<evidence type="ECO:0000313" key="9">
    <source>
        <dbReference type="Proteomes" id="UP000031036"/>
    </source>
</evidence>
<name>A0A0B2V759_TOXCA</name>
<dbReference type="PROSITE" id="PS50056">
    <property type="entry name" value="TYR_PHOSPHATASE_2"/>
    <property type="match status" value="1"/>
</dbReference>
<keyword evidence="2" id="KW-0378">Hydrolase</keyword>
<dbReference type="AlphaFoldDB" id="A0A0B2V759"/>